<dbReference type="NCBIfam" id="TIGR01965">
    <property type="entry name" value="VCBS_repeat"/>
    <property type="match status" value="18"/>
</dbReference>
<name>A0ABZ0PYF6_9PSED</name>
<dbReference type="SUPFAM" id="SSF49899">
    <property type="entry name" value="Concanavalin A-like lectins/glucanases"/>
    <property type="match status" value="1"/>
</dbReference>
<dbReference type="InterPro" id="IPR011049">
    <property type="entry name" value="Serralysin-like_metalloprot_C"/>
</dbReference>
<dbReference type="Gene3D" id="2.60.40.10">
    <property type="entry name" value="Immunoglobulins"/>
    <property type="match status" value="18"/>
</dbReference>
<dbReference type="Gene3D" id="2.60.120.200">
    <property type="match status" value="1"/>
</dbReference>
<feature type="region of interest" description="Disordered" evidence="2">
    <location>
        <begin position="96"/>
        <end position="124"/>
    </location>
</feature>
<dbReference type="InterPro" id="IPR001343">
    <property type="entry name" value="Hemolysn_Ca-bd"/>
</dbReference>
<feature type="compositionally biased region" description="Polar residues" evidence="2">
    <location>
        <begin position="159"/>
        <end position="171"/>
    </location>
</feature>
<organism evidence="3 4">
    <name type="scientific">Pseudomonas benzenivorans</name>
    <dbReference type="NCBI Taxonomy" id="556533"/>
    <lineage>
        <taxon>Bacteria</taxon>
        <taxon>Pseudomonadati</taxon>
        <taxon>Pseudomonadota</taxon>
        <taxon>Gammaproteobacteria</taxon>
        <taxon>Pseudomonadales</taxon>
        <taxon>Pseudomonadaceae</taxon>
        <taxon>Pseudomonas</taxon>
    </lineage>
</organism>
<reference evidence="3 4" key="1">
    <citation type="submission" date="2023-11" db="EMBL/GenBank/DDBJ databases">
        <title>Complete genome of Pseudomonas benzenivorans BA3361.</title>
        <authorList>
            <person name="Shin S.Y."/>
            <person name="Song J."/>
            <person name="Kang H."/>
        </authorList>
    </citation>
    <scope>NUCLEOTIDE SEQUENCE [LARGE SCALE GENOMIC DNA]</scope>
    <source>
        <strain evidence="3 4">HNIBRBA3361</strain>
    </source>
</reference>
<dbReference type="InterPro" id="IPR013783">
    <property type="entry name" value="Ig-like_fold"/>
</dbReference>
<gene>
    <name evidence="3" type="ORF">SBP02_05735</name>
</gene>
<dbReference type="Pfam" id="PF17963">
    <property type="entry name" value="Big_9"/>
    <property type="match status" value="19"/>
</dbReference>
<evidence type="ECO:0000313" key="4">
    <source>
        <dbReference type="Proteomes" id="UP001305928"/>
    </source>
</evidence>
<dbReference type="InterPro" id="IPR013320">
    <property type="entry name" value="ConA-like_dom_sf"/>
</dbReference>
<dbReference type="Pfam" id="PF00353">
    <property type="entry name" value="HemolysinCabind"/>
    <property type="match status" value="2"/>
</dbReference>
<evidence type="ECO:0000256" key="1">
    <source>
        <dbReference type="ARBA" id="ARBA00022837"/>
    </source>
</evidence>
<keyword evidence="4" id="KW-1185">Reference proteome</keyword>
<dbReference type="InterPro" id="IPR010221">
    <property type="entry name" value="VCBS_dom"/>
</dbReference>
<dbReference type="PROSITE" id="PS00330">
    <property type="entry name" value="HEMOLYSIN_CALCIUM"/>
    <property type="match status" value="2"/>
</dbReference>
<keyword evidence="1" id="KW-0106">Calcium</keyword>
<dbReference type="InterPro" id="IPR047777">
    <property type="entry name" value="LapA-like_RM"/>
</dbReference>
<dbReference type="NCBIfam" id="NF033682">
    <property type="entry name" value="retention_LapA"/>
    <property type="match status" value="1"/>
</dbReference>
<accession>A0ABZ0PYF6</accession>
<dbReference type="SUPFAM" id="SSF51120">
    <property type="entry name" value="beta-Roll"/>
    <property type="match status" value="1"/>
</dbReference>
<dbReference type="InterPro" id="IPR018511">
    <property type="entry name" value="Hemolysin-typ_Ca-bd_CS"/>
</dbReference>
<feature type="compositionally biased region" description="Acidic residues" evidence="2">
    <location>
        <begin position="73"/>
        <end position="84"/>
    </location>
</feature>
<feature type="region of interest" description="Disordered" evidence="2">
    <location>
        <begin position="141"/>
        <end position="176"/>
    </location>
</feature>
<dbReference type="NCBIfam" id="TIGR03661">
    <property type="entry name" value="T1SS_VCA0849"/>
    <property type="match status" value="1"/>
</dbReference>
<dbReference type="Pfam" id="PF13385">
    <property type="entry name" value="Laminin_G_3"/>
    <property type="match status" value="1"/>
</dbReference>
<evidence type="ECO:0000313" key="3">
    <source>
        <dbReference type="EMBL" id="WPC06252.1"/>
    </source>
</evidence>
<dbReference type="EMBL" id="CP137892">
    <property type="protein sequence ID" value="WPC06252.1"/>
    <property type="molecule type" value="Genomic_DNA"/>
</dbReference>
<proteinExistence type="predicted"/>
<evidence type="ECO:0000256" key="2">
    <source>
        <dbReference type="SAM" id="MobiDB-lite"/>
    </source>
</evidence>
<dbReference type="RefSeq" id="WP_318645433.1">
    <property type="nucleotide sequence ID" value="NZ_CP137892.1"/>
</dbReference>
<sequence length="5522" mass="548802">MSNFVAIIKSIVGQVFATSLDGLKRQVFEGERLFQGEQLITALGSSVTVQLANGDQVDIGESSQWPAGHSEAPEQEQADNDPTSELEQAIAAGFDPTTELDPTAAGPGSATGGAGGAPGGGHSFVMLDETAERLDPTVGFETQGLGFSSERTDEETGTDLEQNGFSISVPPTVTIPDTDGALNTTDSTLPETAGATAGSFTIGAEAGIASLTVGGTTLTLAQLNALASSNVTVDTGEGSLVLTGYNAASGVVSYTYDPNVLSHSAGAAIVDSIAISVTDANGVVRGDSLDIAITDSTPTALDDVNSINEDAASSSVSGNVLSNDTVGADANATPVTAGVFASANGYGTLTLNSNGSYSYVLNNANAAVNALNDGQSLSDSFTYTLTDGDGSSTTATLTITINGRTDGPPTVTIPDTDGALNTTDSTLPETAGATAGSFTIGAEAGIASLTVGGTTLTLAQLNALASSNVTVDTGEGSLVLTGYNAASGVVSYTYDPSVLSHSAGAPIVDSIAISVTDANGVVRGDSLDIAITDSTPTALDDVNSINEDAASSSVSGNVLSNDTVGADANANPVTAGVFASVNGYGTLTLNSNGSYSYVLNNANAAVNALNDGQSLSDSFTYTLTDGDGSSTTATLTITINGRTDGPPTVTIPDTDGALNTTDSTLPETAGATAGSFTIGAEAGIASLTVGGTTLTLAQLNALASSNVTVDTGEGSLVLTGYNAASGVVSYTYDPNVLSHSAGAPIVDSIAISVTDANGVVRGDSLDIAITDSTPTALDDVNSINEDAASSSVSGNVLSNDTVGADANATPVTAGVFASANGYGTLTLNSNGSYSYVLNNANAAVNALNDGQSLSDSFTYTLTDGDGSSTTATLTITINGRTDGPPTVTIPDTDGALNTTDSTLPETAGATAGSFTIGAEAGIASLTVGGTTLTLAQLNALASSNVTVDTGEGSLVLTGYNAASGVVSYTYDPNVLSHSAGAAIVDSIAISVTDANGVVRGDSLDIAITDSTPTALDDVNSINEDAASSSVSGNVLSNDTVGADANANPVTAGVFASVNGYGTLTLNSNGSYSYVLNNANAAVNALNDGQSLSDSFTYTLTDGDGSSTTATLTITINGRTDGPPTVTIPDTDGALNTTDSTLPETAGATAGSFTIGAEAGIASLTVGGTTLTLAQLNALASSNVTVDTGEGSLVLTGYNAASGVVSYTYDPNVLSHSAGAPIVDSIAISVTDANGVVRGDSLDIAITDSTPTALDDVNSINEDAASSSVSGNVLSNDTVGADANANPVTAGVFASANGYGTLTLNSNGSYSYVLNNANAAVNALNDGQSLSDSFTYTLTDGDGSSTTATLTITINGRTDGPPTVTIPDTDGALNTTDSTLPETAGATAGSFTIGAEAGIASLTVGGTTLTLAQLNALASSNVTVDTGEGSLVLTGYNAASGVVSYTYDPRVLSHSAGAPIVDSIAISVTDANGVSRGDNLDIAITDSTPTALDDVNSINEDAASSSVSGNVLSNDTVGADANATPVTAGVFASANGYGTLTLNSNGSYSYVLNNANAAVNALNDGQSLSDSFTYTLTDGDGSSTTATLTITINGRTDGPPTVTIPDTDGALNTTDSTLPETAGATAGSFTIGAEAGIASLTVGGTTLTLAQLNALASSNVTVDTGEGSLVLTGYNAASGVVSYTYDPRVLSHSAGAPIVDSIAISVTDANGVSRGDNLDIAITDSTPTALDDVNSINEDAASSSVSGNVLSNDTVGADANATPVTAGVFASVNGYGTLTLNSNGSYSYVLNNANAAVNALNDGQSLSDSFTYTLTDGDGSSTTATLTITINGRTDGPPTVTIPDTDGALNTTDSTLPETAGATAGSFTIGAEAGIASLTVGGTTLTLAQLNALASSNVTVDTGEGSLVLTGYNAASGVVSYTYDPRVLSHSAGAPIVDSIAISVTDANGVSRGDNLDIAITDSTPTALDDVNSINEDAASSSVSGNVLSNDTVGADANATPVTAGVFASANGYGTLTLNSNGSYSYVLNNANAAVNALNDGQSLSDSFTYTLTDGDGSSTTATLTITINGRTDGPPTVTIPDTDGALNTTDSTLPETAGATAGSFTIGAEAGIASLTVGGTTLTLAQLNALASSNVTVDTGEGSLVLTGYNAASGVVSYTYDPRVLSHSAGAPIVDSIAISVTDANGVSRGDNLDIAITDSTPTALDDVNSINEDAASSSVSGNVLSNDTVGADANATPVTAGVFASVNGYGTLTLNSNGSYSYVLNNANAAVNALNDGQSLSDSFTYTLTDGDGSSTTATLTITINGRTDGPPTVTIPDTDGALNTTDSTLPETAGATAGSFTIGAEAGIASLTVGGTTLTLAQLNALASSNVTVDTGEGSLVLTGYNAASGVVSYTYDPRVLSHSAGAAIVDSIAISVTDANGVSRDDNLDIAITDSTPTALDDVNSINEDAASSSVSGNVLSNDTVGADANATPVTAGVFASVNGYGTLTLNSNGSYSYVLNNANAAVNALNDGQSLSDSFTYTLTDGDGSSTTATLTITINGRTDGPPTVTIPDTDGALNTTDSTLPETAGATAGSFTIGAEAGIASLTVGGTTLTLAQLNALASSNVTVDTGEGSLVLTGYNAASGVVSYTYDPSVLSHSAGAPIVDSIAISVTDANGVVRGDSLDIAITDSTPTALDDVNSINEDAASSSVSGNVLSNDTVGADANANPVTAGVFASVNGYGTLTLNSNGSYSYVLNNANAAVNALNDGQSLSDSFTYTLTDGDGSSTTATLTITINGRTDGPPTVTIPDTDGALNTTDSTLPETAGATAGSFTIGAEAGIASLTVGGTTLTLAQLNALASSNVTVDTGEGSLVLTGYNAASGVVSYTYDPSVLSHSAGAPIVDSIAISVTDANGVVRGDSLDIAITDSTPTALDDVNSINEDAASSSVSGNVLSNDTVGADANANPVTAGVFASVNGYGTLTLNSNGSYSYVLNNANAAVNALNDGQSLSDSFTYTLTDGDGSSTTATLTITINGRTDGPPTVTIPDTDGALNTTDSTLPETAGATAGSFTIGAEAGIASLTVGGTTLTLAQLNALASSNVTVDTGEGSLVLTGYNAASGVVSYTYDPNVLSHSAGAAIVDSIAISVTDANGVVRGDSLDIAITDSTPTALDDVNSINEDAASSSVSGNVLSNDTVGADANATPVTAGVFASANGYGTLTLNSNGSYSYVLNNANAAVNALNDGQSLSDSFTYTLTDGDGSSTTATLTITINGRTDGPPTVTIPDTDGALNTTDSTLPETAGATAGSFTIGAEAGIASLTVGGTTLTLAQLNALASSNVTVDTGEGSLVLTGYNAASGVVSYTYDPSVLSHSAGAPIVDSIAISVTDANGVVRGDSLDIAITDSTPTALDDVNSINEDAASSSVSGNVLSNDTVGADANANPVTAGVFASVNGYGTLTLNSNGSYSYVLNNANAAVNALNDGQSLSDSFTYTLTDGDGSSTTATLTITINGRTDGPPTVTIPDTDGALNTTDSTLPETAGATAGSFTIGAEAGIASLTVGGTTLTLAQLNALASSNVTVDTGEGSLVLTGYNAASGVVSYTYDPNVLSHSAGAPIVDSIAISVTDANGVVRGDSLDIAITDSTPTALDDVNSINEDAASSSVSGNVLSNDTVGADANATPVTAGVFASANGYGTLTLNSNGSYSYVLNNANAAVNALNDGQSLSDSFTYTLTDGDGSSTTATLTITINGRTDGPPTVTIPDTDGALNTTDSTLPETAGATAGSFTIGAEAGIASLTVGGTTLTLAQLNALASSNVTVDTGEGSLVLTGYNAASGVVSYTYDPRVLSHSAGAPIVDSIAISVTDANGVSRGDNLDIAITDSTPTALDDVNSINEDAASSSVSGNVLSNDTVGADANATPVTAGVFASVNGYGTLTLNSNGSYSYVLNNANAAVNALNDGQSLSDSFTYTLTDGDGSSTTATLTITINGRTDGPPTVTIPDTDGALNTTDSTLPETAGATAGSFTIGAEAGIASLTVGGTTLTLAQLNALASSNVTVDTGEGSLVLTGYNAASGVVSYTYDPRVLSHSAGAAIVDSIAISVTDANGVSRDDNLDIAITDSTPTALDDVNSINEDAASSSVSGNVLSNDTVGADANANPVTAGVFASANGYGTLTLNSNGSYSYVLNNANAAVNALNDGQSLSDSFTYTLTDGDGSSTTATLTITINGRTDGPPTVTIPDTDGALNTTDSTLPETAGATAGSFTIGAEAGIASLTVGGTTLTLAQLNALASSTVTVDTGEGSLVLTGYNAASGVVSYTYDPRVLSHSAGAAIVDSIAISVTDANGVSRGDNLDIAITDSTPTALDDVNSINEDAASSSVSGNVLSNDTVGADANATPVTAGVFASVNGYGTLTLNSNGSYSYVLNNANAAVNALNDGQSLSDSFTYTLTDGDGSSTTATLTITINGRTDAPANIIIQNTAGDDDDARFNTDSLSGNDIVHTGSITGISSDFVLSLEATTTTLQSNGQPISYSWDQGSRTLTASTPNGTSVFTVTLNAANDGYAFKQFLAIDHAAIPGEAHSLDIPLSLIVKNSAGNQLTTSNFKITVADDAPLVTGDKTITTANDGAHSESGFLTQATLSNDITSVKWNTAGLPGLVFDGKQVSYVDHGNGTLTGQLADGTLIFRATIDPATVNANNSPQYSFELLNSVGRLGTLGAESSYTVISGGNINQLELGFGDYLINRMTAVTGSGATSTVNTNNNWIGVGGNWFNAGEKLSMGFSDPSGTNGQVRGLNMLVEGQGNSAYTVNWTVTAAVDALGNTVTYSGSVSGAGNADLPFNIPLQNGAIYFTNLEISAPAGSGDFRIGFSGITANNYFADIPLDLRYTLTDADGDTANGLIDVNLIANRVPHAVDDAIHTKEDTSISGNLASNDKPSLDGGNVWSLETQASHGTAVVNTNGTFTYTPAADYNGPDAFTYTITDANGDRSTATVTVNVAPVSDASSPTLSIATIGQWTFNEASGATTTINQYTNQTGRLADDNSTGGSALPSFASAPRNATAGNNLNFQDVGDRVNIDTSVTQPLMGTATLTFWIKTTQVGGVNGAGNSWDLPSVIGSEQVGGGNDIQWGAINNQGKIGFGLGNVPGVYSTSAINNGNWHHVAITRNAVTKLVEVYVNGQREATGSPNDPAFTATINKLVSIGVNNNFSNNGAASDLADTRYLNGQLDDLRIYAGVLTQAQITAIRNVESGFHDTALANDGGNLKFSLTPGNYTNLTISGLEAGMTITDGSRTVSASGNDHVIELTGWSLSSLSIGNAGNASATLTITATNTAGNGDTASTTSYLTIANGQSLLTNGTNAADNLAGSSGADLIRGGEGNDILNGGAGNDRLEGGNGNDTLLGGAGNDVLFGDAGNDILIGGAGNDTLWGGSGADTFTWKQGDTGRDVIKDFNISEGDRIDLRDLLQNEENAPDITQYMRINTATSTLEVSTSGNLSSTGADVTIKLENGGNPVDLFNYGSNSSQIINSLIAGSDPIIKIDHS</sequence>
<dbReference type="Gene3D" id="2.60.40.3440">
    <property type="match status" value="1"/>
</dbReference>
<dbReference type="InterPro" id="IPR019960">
    <property type="entry name" value="T1SS_VCA0849"/>
</dbReference>
<dbReference type="NCBIfam" id="NF012211">
    <property type="entry name" value="tand_rpt_95"/>
    <property type="match status" value="1"/>
</dbReference>
<feature type="compositionally biased region" description="Gly residues" evidence="2">
    <location>
        <begin position="109"/>
        <end position="122"/>
    </location>
</feature>
<feature type="region of interest" description="Disordered" evidence="2">
    <location>
        <begin position="59"/>
        <end position="84"/>
    </location>
</feature>
<protein>
    <submittedName>
        <fullName evidence="3">Retention module-containing protein</fullName>
    </submittedName>
</protein>
<dbReference type="PRINTS" id="PR00313">
    <property type="entry name" value="CABNDNGRPT"/>
</dbReference>
<dbReference type="Proteomes" id="UP001305928">
    <property type="component" value="Chromosome"/>
</dbReference>